<accession>A0ABU4PQ99</accession>
<feature type="chain" id="PRO_5046040251" evidence="1">
    <location>
        <begin position="26"/>
        <end position="471"/>
    </location>
</feature>
<dbReference type="RefSeq" id="WP_010406389.1">
    <property type="nucleotide sequence ID" value="NZ_JAWXXV010000001.1"/>
</dbReference>
<dbReference type="InterPro" id="IPR023614">
    <property type="entry name" value="Porin_dom_sf"/>
</dbReference>
<evidence type="ECO:0000256" key="1">
    <source>
        <dbReference type="SAM" id="SignalP"/>
    </source>
</evidence>
<reference evidence="2 3" key="1">
    <citation type="submission" date="2023-11" db="EMBL/GenBank/DDBJ databases">
        <title>MicrobeMod: A computational toolkit for identifying prokaryotic methylation and restriction-modification with nanopore sequencing.</title>
        <authorList>
            <person name="Crits-Christoph A."/>
            <person name="Kang S.C."/>
            <person name="Lee H."/>
            <person name="Ostrov N."/>
        </authorList>
    </citation>
    <scope>NUCLEOTIDE SEQUENCE [LARGE SCALE GENOMIC DNA]</scope>
    <source>
        <strain evidence="2 3">ATCC 14820</strain>
    </source>
</reference>
<dbReference type="Proteomes" id="UP001279660">
    <property type="component" value="Unassembled WGS sequence"/>
</dbReference>
<dbReference type="SUPFAM" id="SSF56935">
    <property type="entry name" value="Porins"/>
    <property type="match status" value="1"/>
</dbReference>
<keyword evidence="1" id="KW-0732">Signal</keyword>
<name>A0ABU4PQ99_9SPHN</name>
<evidence type="ECO:0000313" key="2">
    <source>
        <dbReference type="EMBL" id="MDX5986323.1"/>
    </source>
</evidence>
<dbReference type="Gene3D" id="2.40.160.10">
    <property type="entry name" value="Porin"/>
    <property type="match status" value="1"/>
</dbReference>
<protein>
    <submittedName>
        <fullName evidence="2">Porin</fullName>
    </submittedName>
</protein>
<proteinExistence type="predicted"/>
<dbReference type="EMBL" id="JAWXXV010000001">
    <property type="protein sequence ID" value="MDX5986323.1"/>
    <property type="molecule type" value="Genomic_DNA"/>
</dbReference>
<gene>
    <name evidence="2" type="ORF">SIL82_18850</name>
</gene>
<comment type="caution">
    <text evidence="2">The sequence shown here is derived from an EMBL/GenBank/DDBJ whole genome shotgun (WGS) entry which is preliminary data.</text>
</comment>
<organism evidence="2 3">
    <name type="scientific">Sphingomonas echinoides</name>
    <dbReference type="NCBI Taxonomy" id="59803"/>
    <lineage>
        <taxon>Bacteria</taxon>
        <taxon>Pseudomonadati</taxon>
        <taxon>Pseudomonadota</taxon>
        <taxon>Alphaproteobacteria</taxon>
        <taxon>Sphingomonadales</taxon>
        <taxon>Sphingomonadaceae</taxon>
        <taxon>Sphingomonas</taxon>
    </lineage>
</organism>
<sequence>MRGTTKLLQAVCAVALLAGATPAFAQDDTTSALLLRLKEKGILTQAEYDDLVARKAPVAQPAAVATNPSAEPQTAAAAQLDDKRLVRMTSSGIGMDVGGVTVKFSGSVNAFYTHDSPDKRLAGTTVVGGLASTGTQNSSAIRNGLLPGIFGLDVSTNQGGWDIAAHFGFYPGINSNSYGGNGANAAGAPVALATSGIDARQTYMTIGKPHLGTLKLGRDIGLFGSDAILNDITLLSVGTPGSNAGPSNTSLGRIGIGYIYTDFQPQITYTTPKFGGFQASIGVFQPLSTLTGGLEINGTPGFQGKLTYDFKADAFTGHLWASGISQRHDGFAGTPSYTGSGFDVGGKLGYGPLNVLGYYYGGSGLGTTGLFVFSTDALGRKRDSSGFYGQASLTFDKVTVAASYGQSKLDLARGEINPTLLDKNSSWVGQVRYGLTSWVTLLAEYTHTKAEAQGPNAARSNTVSVGSILFF</sequence>
<evidence type="ECO:0000313" key="3">
    <source>
        <dbReference type="Proteomes" id="UP001279660"/>
    </source>
</evidence>
<keyword evidence="3" id="KW-1185">Reference proteome</keyword>
<feature type="signal peptide" evidence="1">
    <location>
        <begin position="1"/>
        <end position="25"/>
    </location>
</feature>